<feature type="compositionally biased region" description="Basic and acidic residues" evidence="5">
    <location>
        <begin position="14"/>
        <end position="25"/>
    </location>
</feature>
<dbReference type="Ensembl" id="ENSMCST00000014277.1">
    <property type="protein sequence ID" value="ENSMCSP00000013917.1"/>
    <property type="gene ID" value="ENSMCSG00000009854.1"/>
</dbReference>
<dbReference type="SUPFAM" id="SSF54117">
    <property type="entry name" value="Interleukin 8-like chemokines"/>
    <property type="match status" value="1"/>
</dbReference>
<keyword evidence="6" id="KW-0812">Transmembrane</keyword>
<comment type="subcellular location">
    <subcellularLocation>
        <location evidence="1">Secreted</location>
    </subcellularLocation>
</comment>
<feature type="compositionally biased region" description="Polar residues" evidence="5">
    <location>
        <begin position="216"/>
        <end position="234"/>
    </location>
</feature>
<feature type="compositionally biased region" description="Basic and acidic residues" evidence="5">
    <location>
        <begin position="201"/>
        <end position="215"/>
    </location>
</feature>
<keyword evidence="4" id="KW-0732">Signal</keyword>
<proteinExistence type="predicted"/>
<dbReference type="GO" id="GO:0008009">
    <property type="term" value="F:chemokine activity"/>
    <property type="evidence" value="ECO:0007669"/>
    <property type="project" value="InterPro"/>
</dbReference>
<dbReference type="AlphaFoldDB" id="A0A8C5TXP0"/>
<evidence type="ECO:0000313" key="8">
    <source>
        <dbReference type="Ensembl" id="ENSMCSP00000013917.1"/>
    </source>
</evidence>
<dbReference type="SMART" id="SM00199">
    <property type="entry name" value="SCY"/>
    <property type="match status" value="1"/>
</dbReference>
<dbReference type="GO" id="GO:0030335">
    <property type="term" value="P:positive regulation of cell migration"/>
    <property type="evidence" value="ECO:0007669"/>
    <property type="project" value="TreeGrafter"/>
</dbReference>
<feature type="transmembrane region" description="Helical" evidence="6">
    <location>
        <begin position="419"/>
        <end position="441"/>
    </location>
</feature>
<evidence type="ECO:0000256" key="2">
    <source>
        <dbReference type="ARBA" id="ARBA00022514"/>
    </source>
</evidence>
<dbReference type="InterPro" id="IPR039809">
    <property type="entry name" value="Chemokine_b/g/d"/>
</dbReference>
<evidence type="ECO:0000256" key="5">
    <source>
        <dbReference type="SAM" id="MobiDB-lite"/>
    </source>
</evidence>
<reference evidence="8" key="2">
    <citation type="submission" date="2025-09" db="UniProtKB">
        <authorList>
            <consortium name="Ensembl"/>
        </authorList>
    </citation>
    <scope>IDENTIFICATION</scope>
</reference>
<reference evidence="8" key="1">
    <citation type="submission" date="2025-08" db="UniProtKB">
        <authorList>
            <consortium name="Ensembl"/>
        </authorList>
    </citation>
    <scope>IDENTIFICATION</scope>
</reference>
<accession>A0A8C5TXP0</accession>
<evidence type="ECO:0000256" key="1">
    <source>
        <dbReference type="ARBA" id="ARBA00004613"/>
    </source>
</evidence>
<feature type="compositionally biased region" description="Polar residues" evidence="5">
    <location>
        <begin position="268"/>
        <end position="285"/>
    </location>
</feature>
<sequence>MYQQVGWSPGGGRDNTDKERAEHSAHWSASPAPRVLFEIFISGQPKAPLKCSIVCTSFMPEEVGKRIRSKIRSYRWTEPACRKRAVIFITVKAKEMCAEPGKGWVEKIMEELNQTKATMSPLERDATSPEGPGSVERHVGLPDLAPSQATAPTSFFQGTGTTIRERIHAPAAGTEVSSKSPLGMQNPTQLPARSTPVIPEEAAHSEITPEAKRESLNSPAPSTTVAAGMDSSQPTPNPTAPVHGFSSTLGSTEEAVGHAADLVIDVQGKTSPNSNSDLMATTKGSDQPVLPTDGSLGPTSGRASTQDTASSSSRSDLSSIQDSVETTTVTLTAPQTTSVSALSSTTVMDKAASAHTSPSADVFGTRAVVYSSPVGMQEPSDTVVFTHQAFSGQARVHMITVRPNNRPLPSFLSGSQMHFIIPVSVVCGLTAGSVVLVWLYLKFGVKPEETSREMVQGLLYQHAGRQDNAYPMEVI</sequence>
<dbReference type="GO" id="GO:0061844">
    <property type="term" value="P:antimicrobial humoral immune response mediated by antimicrobial peptide"/>
    <property type="evidence" value="ECO:0007669"/>
    <property type="project" value="TreeGrafter"/>
</dbReference>
<keyword evidence="2" id="KW-0202">Cytokine</keyword>
<dbReference type="GO" id="GO:0048020">
    <property type="term" value="F:CCR chemokine receptor binding"/>
    <property type="evidence" value="ECO:0007669"/>
    <property type="project" value="TreeGrafter"/>
</dbReference>
<name>A0A8C5TXP0_9PASS</name>
<dbReference type="Proteomes" id="UP000694560">
    <property type="component" value="Unplaced"/>
</dbReference>
<feature type="region of interest" description="Disordered" evidence="5">
    <location>
        <begin position="267"/>
        <end position="321"/>
    </location>
</feature>
<feature type="domain" description="Chemokine interleukin-8-like" evidence="7">
    <location>
        <begin position="48"/>
        <end position="112"/>
    </location>
</feature>
<dbReference type="GO" id="GO:0070098">
    <property type="term" value="P:chemokine-mediated signaling pathway"/>
    <property type="evidence" value="ECO:0007669"/>
    <property type="project" value="TreeGrafter"/>
</dbReference>
<dbReference type="InterPro" id="IPR001811">
    <property type="entry name" value="Chemokine_IL8-like_dom"/>
</dbReference>
<evidence type="ECO:0000256" key="4">
    <source>
        <dbReference type="ARBA" id="ARBA00022729"/>
    </source>
</evidence>
<feature type="compositionally biased region" description="Low complexity" evidence="5">
    <location>
        <begin position="302"/>
        <end position="321"/>
    </location>
</feature>
<keyword evidence="3" id="KW-0964">Secreted</keyword>
<dbReference type="PANTHER" id="PTHR12015">
    <property type="entry name" value="SMALL INDUCIBLE CYTOKINE A"/>
    <property type="match status" value="1"/>
</dbReference>
<feature type="region of interest" description="Disordered" evidence="5">
    <location>
        <begin position="171"/>
        <end position="248"/>
    </location>
</feature>
<keyword evidence="9" id="KW-1185">Reference proteome</keyword>
<dbReference type="InterPro" id="IPR036048">
    <property type="entry name" value="Interleukin_8-like_sf"/>
</dbReference>
<organism evidence="8 9">
    <name type="scientific">Malurus cyaneus samueli</name>
    <dbReference type="NCBI Taxonomy" id="2593467"/>
    <lineage>
        <taxon>Eukaryota</taxon>
        <taxon>Metazoa</taxon>
        <taxon>Chordata</taxon>
        <taxon>Craniata</taxon>
        <taxon>Vertebrata</taxon>
        <taxon>Euteleostomi</taxon>
        <taxon>Archelosauria</taxon>
        <taxon>Archosauria</taxon>
        <taxon>Dinosauria</taxon>
        <taxon>Saurischia</taxon>
        <taxon>Theropoda</taxon>
        <taxon>Coelurosauria</taxon>
        <taxon>Aves</taxon>
        <taxon>Neognathae</taxon>
        <taxon>Neoaves</taxon>
        <taxon>Telluraves</taxon>
        <taxon>Australaves</taxon>
        <taxon>Passeriformes</taxon>
        <taxon>Meliphagoidea</taxon>
        <taxon>Maluridae</taxon>
        <taxon>Malurus</taxon>
    </lineage>
</organism>
<dbReference type="GO" id="GO:0005615">
    <property type="term" value="C:extracellular space"/>
    <property type="evidence" value="ECO:0007669"/>
    <property type="project" value="UniProtKB-KW"/>
</dbReference>
<keyword evidence="6" id="KW-0472">Membrane</keyword>
<dbReference type="Gene3D" id="2.40.50.40">
    <property type="match status" value="1"/>
</dbReference>
<evidence type="ECO:0000256" key="3">
    <source>
        <dbReference type="ARBA" id="ARBA00022525"/>
    </source>
</evidence>
<protein>
    <recommendedName>
        <fullName evidence="7">Chemokine interleukin-8-like domain-containing protein</fullName>
    </recommendedName>
</protein>
<evidence type="ECO:0000259" key="7">
    <source>
        <dbReference type="SMART" id="SM00199"/>
    </source>
</evidence>
<dbReference type="CDD" id="cd00272">
    <property type="entry name" value="Chemokine_CC"/>
    <property type="match status" value="1"/>
</dbReference>
<dbReference type="GO" id="GO:0006954">
    <property type="term" value="P:inflammatory response"/>
    <property type="evidence" value="ECO:0007669"/>
    <property type="project" value="TreeGrafter"/>
</dbReference>
<dbReference type="PANTHER" id="PTHR12015:SF183">
    <property type="entry name" value="C-C MOTIF CHEMOKINE 3"/>
    <property type="match status" value="1"/>
</dbReference>
<feature type="region of interest" description="Disordered" evidence="5">
    <location>
        <begin position="1"/>
        <end position="27"/>
    </location>
</feature>
<evidence type="ECO:0000256" key="6">
    <source>
        <dbReference type="SAM" id="Phobius"/>
    </source>
</evidence>
<evidence type="ECO:0000313" key="9">
    <source>
        <dbReference type="Proteomes" id="UP000694560"/>
    </source>
</evidence>
<feature type="compositionally biased region" description="Polar residues" evidence="5">
    <location>
        <begin position="175"/>
        <end position="192"/>
    </location>
</feature>
<keyword evidence="6" id="KW-1133">Transmembrane helix</keyword>
<dbReference type="Pfam" id="PF00048">
    <property type="entry name" value="IL8"/>
    <property type="match status" value="1"/>
</dbReference>
<dbReference type="OrthoDB" id="9445745at2759"/>